<accession>A0ACB8QRU6</accession>
<dbReference type="EMBL" id="MU273501">
    <property type="protein sequence ID" value="KAI0034412.1"/>
    <property type="molecule type" value="Genomic_DNA"/>
</dbReference>
<organism evidence="1 2">
    <name type="scientific">Vararia minispora EC-137</name>
    <dbReference type="NCBI Taxonomy" id="1314806"/>
    <lineage>
        <taxon>Eukaryota</taxon>
        <taxon>Fungi</taxon>
        <taxon>Dikarya</taxon>
        <taxon>Basidiomycota</taxon>
        <taxon>Agaricomycotina</taxon>
        <taxon>Agaricomycetes</taxon>
        <taxon>Russulales</taxon>
        <taxon>Lachnocladiaceae</taxon>
        <taxon>Vararia</taxon>
    </lineage>
</organism>
<reference evidence="1" key="1">
    <citation type="submission" date="2021-02" db="EMBL/GenBank/DDBJ databases">
        <authorList>
            <consortium name="DOE Joint Genome Institute"/>
            <person name="Ahrendt S."/>
            <person name="Looney B.P."/>
            <person name="Miyauchi S."/>
            <person name="Morin E."/>
            <person name="Drula E."/>
            <person name="Courty P.E."/>
            <person name="Chicoki N."/>
            <person name="Fauchery L."/>
            <person name="Kohler A."/>
            <person name="Kuo A."/>
            <person name="Labutti K."/>
            <person name="Pangilinan J."/>
            <person name="Lipzen A."/>
            <person name="Riley R."/>
            <person name="Andreopoulos W."/>
            <person name="He G."/>
            <person name="Johnson J."/>
            <person name="Barry K.W."/>
            <person name="Grigoriev I.V."/>
            <person name="Nagy L."/>
            <person name="Hibbett D."/>
            <person name="Henrissat B."/>
            <person name="Matheny P.B."/>
            <person name="Labbe J."/>
            <person name="Martin F."/>
        </authorList>
    </citation>
    <scope>NUCLEOTIDE SEQUENCE</scope>
    <source>
        <strain evidence="1">EC-137</strain>
    </source>
</reference>
<comment type="caution">
    <text evidence="1">The sequence shown here is derived from an EMBL/GenBank/DDBJ whole genome shotgun (WGS) entry which is preliminary data.</text>
</comment>
<evidence type="ECO:0000313" key="2">
    <source>
        <dbReference type="Proteomes" id="UP000814128"/>
    </source>
</evidence>
<name>A0ACB8QRU6_9AGAM</name>
<gene>
    <name evidence="1" type="ORF">K488DRAFT_45459</name>
</gene>
<protein>
    <submittedName>
        <fullName evidence="1">Uncharacterized protein</fullName>
    </submittedName>
</protein>
<evidence type="ECO:0000313" key="1">
    <source>
        <dbReference type="EMBL" id="KAI0034412.1"/>
    </source>
</evidence>
<dbReference type="Proteomes" id="UP000814128">
    <property type="component" value="Unassembled WGS sequence"/>
</dbReference>
<reference evidence="1" key="2">
    <citation type="journal article" date="2022" name="New Phytol.">
        <title>Evolutionary transition to the ectomycorrhizal habit in the genomes of a hyperdiverse lineage of mushroom-forming fungi.</title>
        <authorList>
            <person name="Looney B."/>
            <person name="Miyauchi S."/>
            <person name="Morin E."/>
            <person name="Drula E."/>
            <person name="Courty P.E."/>
            <person name="Kohler A."/>
            <person name="Kuo A."/>
            <person name="LaButti K."/>
            <person name="Pangilinan J."/>
            <person name="Lipzen A."/>
            <person name="Riley R."/>
            <person name="Andreopoulos W."/>
            <person name="He G."/>
            <person name="Johnson J."/>
            <person name="Nolan M."/>
            <person name="Tritt A."/>
            <person name="Barry K.W."/>
            <person name="Grigoriev I.V."/>
            <person name="Nagy L.G."/>
            <person name="Hibbett D."/>
            <person name="Henrissat B."/>
            <person name="Matheny P.B."/>
            <person name="Labbe J."/>
            <person name="Martin F.M."/>
        </authorList>
    </citation>
    <scope>NUCLEOTIDE SEQUENCE</scope>
    <source>
        <strain evidence="1">EC-137</strain>
    </source>
</reference>
<keyword evidence="2" id="KW-1185">Reference proteome</keyword>
<sequence>MGAFYIGVVVSAVLYGMSCLQTYYYYTEYPGDPIYMKALVGAVWALDTLHQALISHAVYIYLVKNFFNPLILTTVIWSVVAEVMVNGVMALLVQGFFVLRIFKLSGRNLWLSVPVAAMSLAEFGVITTYVARATPFTSYAQALQLKSLSLTVNALTAVTDVAIAAVLCFLLQKSRTGFRRRSDTLITKLIIFTVNTGLLTSIDAIVSLISYACKPNTFIYICFFFALGRLYSNSLLATLNVRRTLSGQNSQKNFESTSISLQGMNHARSTVSANMMSHHGKGTNLAIKIDTTKEFSNDVEAGEVSTHTSSCHNRPLTSQQLTVVSQKSLSHNF</sequence>
<proteinExistence type="predicted"/>